<evidence type="ECO:0000313" key="2">
    <source>
        <dbReference type="EMBL" id="KAL3527513.1"/>
    </source>
</evidence>
<keyword evidence="3" id="KW-1185">Reference proteome</keyword>
<dbReference type="AlphaFoldDB" id="A0ABD3A8K4"/>
<comment type="caution">
    <text evidence="2">The sequence shown here is derived from an EMBL/GenBank/DDBJ whole genome shotgun (WGS) entry which is preliminary data.</text>
</comment>
<accession>A0ABD3A8K4</accession>
<dbReference type="Proteomes" id="UP001630127">
    <property type="component" value="Unassembled WGS sequence"/>
</dbReference>
<evidence type="ECO:0000313" key="3">
    <source>
        <dbReference type="Proteomes" id="UP001630127"/>
    </source>
</evidence>
<reference evidence="2 3" key="1">
    <citation type="submission" date="2024-11" db="EMBL/GenBank/DDBJ databases">
        <title>A near-complete genome assembly of Cinchona calisaya.</title>
        <authorList>
            <person name="Lian D.C."/>
            <person name="Zhao X.W."/>
            <person name="Wei L."/>
        </authorList>
    </citation>
    <scope>NUCLEOTIDE SEQUENCE [LARGE SCALE GENOMIC DNA]</scope>
    <source>
        <tissue evidence="2">Nenye</tissue>
    </source>
</reference>
<name>A0ABD3A8K4_9GENT</name>
<evidence type="ECO:0000256" key="1">
    <source>
        <dbReference type="SAM" id="MobiDB-lite"/>
    </source>
</evidence>
<proteinExistence type="predicted"/>
<gene>
    <name evidence="2" type="ORF">ACH5RR_012169</name>
</gene>
<sequence length="113" mass="11980">MVVVNVGSEDDGGGLIEGGKKLTGNDRQDGDEIKGVDRDDGGAGMMTRYLTLSPSPSESFKLLSSSLDEPLYSDCKPSTFIKSRSSTIWSFAYFSPPEAMPSTSLLESATCGT</sequence>
<dbReference type="EMBL" id="JBJUIK010000005">
    <property type="protein sequence ID" value="KAL3527513.1"/>
    <property type="molecule type" value="Genomic_DNA"/>
</dbReference>
<protein>
    <submittedName>
        <fullName evidence="2">Uncharacterized protein</fullName>
    </submittedName>
</protein>
<feature type="region of interest" description="Disordered" evidence="1">
    <location>
        <begin position="1"/>
        <end position="41"/>
    </location>
</feature>
<feature type="compositionally biased region" description="Basic and acidic residues" evidence="1">
    <location>
        <begin position="18"/>
        <end position="41"/>
    </location>
</feature>
<organism evidence="2 3">
    <name type="scientific">Cinchona calisaya</name>
    <dbReference type="NCBI Taxonomy" id="153742"/>
    <lineage>
        <taxon>Eukaryota</taxon>
        <taxon>Viridiplantae</taxon>
        <taxon>Streptophyta</taxon>
        <taxon>Embryophyta</taxon>
        <taxon>Tracheophyta</taxon>
        <taxon>Spermatophyta</taxon>
        <taxon>Magnoliopsida</taxon>
        <taxon>eudicotyledons</taxon>
        <taxon>Gunneridae</taxon>
        <taxon>Pentapetalae</taxon>
        <taxon>asterids</taxon>
        <taxon>lamiids</taxon>
        <taxon>Gentianales</taxon>
        <taxon>Rubiaceae</taxon>
        <taxon>Cinchonoideae</taxon>
        <taxon>Cinchoneae</taxon>
        <taxon>Cinchona</taxon>
    </lineage>
</organism>